<dbReference type="SMART" id="SM00729">
    <property type="entry name" value="Elp3"/>
    <property type="match status" value="1"/>
</dbReference>
<dbReference type="InterPro" id="IPR027596">
    <property type="entry name" value="AmmeMemoSam_rS"/>
</dbReference>
<evidence type="ECO:0000256" key="1">
    <source>
        <dbReference type="ARBA" id="ARBA00022485"/>
    </source>
</evidence>
<dbReference type="PANTHER" id="PTHR30352">
    <property type="entry name" value="PYRUVATE FORMATE-LYASE-ACTIVATING ENZYME"/>
    <property type="match status" value="1"/>
</dbReference>
<gene>
    <name evidence="8" type="primary">amrS</name>
    <name evidence="8" type="ORF">ENT17_03470</name>
</gene>
<feature type="binding site" evidence="6">
    <location>
        <position position="96"/>
    </location>
    <ligand>
        <name>[4Fe-4S] cluster</name>
        <dbReference type="ChEBI" id="CHEBI:49883"/>
        <note>4Fe-4S-S-AdoMet</note>
    </ligand>
</feature>
<name>A0A7C4KYA3_9CHLR</name>
<dbReference type="PANTHER" id="PTHR30352:SF5">
    <property type="entry name" value="PYRUVATE FORMATE-LYASE 1-ACTIVATING ENZYME"/>
    <property type="match status" value="1"/>
</dbReference>
<dbReference type="AlphaFoldDB" id="A0A7C4KYA3"/>
<evidence type="ECO:0000256" key="2">
    <source>
        <dbReference type="ARBA" id="ARBA00022691"/>
    </source>
</evidence>
<comment type="cofactor">
    <cofactor evidence="6">
        <name>[4Fe-4S] cluster</name>
        <dbReference type="ChEBI" id="CHEBI:49883"/>
    </cofactor>
    <text evidence="6">Binds 1 [4Fe-4S] cluster. The cluster is coordinated with 3 cysteines and an exchangeable S-adenosyl-L-methionine.</text>
</comment>
<dbReference type="InterPro" id="IPR016431">
    <property type="entry name" value="Pyrv-formate_lyase-activ_prd"/>
</dbReference>
<keyword evidence="5 6" id="KW-0411">Iron-sulfur</keyword>
<evidence type="ECO:0000256" key="6">
    <source>
        <dbReference type="PIRSR" id="PIRSR004869-50"/>
    </source>
</evidence>
<feature type="binding site" evidence="6">
    <location>
        <position position="99"/>
    </location>
    <ligand>
        <name>[4Fe-4S] cluster</name>
        <dbReference type="ChEBI" id="CHEBI:49883"/>
        <note>4Fe-4S-S-AdoMet</note>
    </ligand>
</feature>
<sequence>MVTLAERLDEMTRPGELYEKLEGGAVRCYACAHRCLIKPGRRGICQVRFNADGELRVPWGYVAALQVDPIEKKPFSHVLPGADALTFGMLGCDFHCSYCQNWLTSQTLRDPQAGIDPEYILRISPEKLVEYALRNGAQAVVSSYNEPLITSEWAVDIFRLAKQRGLLCAYVSNGNATPEVLDYLRPYLDAYKVDLKTMQDRQYRKLGGVLQHVLDTIRRAHERGLWVEVVTLVVPGFNDSPEELWEAARFLASVSPDIPWHVTAFHPDYKMTDPPPTSARTLLQAAEIGQEAGLHFVYAGNLPGRVGSLEDTHCPHCGETLVARRGYIVTEYRLTAQGSCPRCGTHIPGIWHTDPQQVRLHGWGFPRPVR</sequence>
<dbReference type="PIRSF" id="PIRSF004869">
    <property type="entry name" value="PflX_prd"/>
    <property type="match status" value="1"/>
</dbReference>
<dbReference type="Pfam" id="PF04055">
    <property type="entry name" value="Radical_SAM"/>
    <property type="match status" value="1"/>
</dbReference>
<dbReference type="NCBIfam" id="TIGR04337">
    <property type="entry name" value="AmmeMemoSam_rS"/>
    <property type="match status" value="1"/>
</dbReference>
<keyword evidence="4 6" id="KW-0408">Iron</keyword>
<dbReference type="CDD" id="cd01335">
    <property type="entry name" value="Radical_SAM"/>
    <property type="match status" value="1"/>
</dbReference>
<evidence type="ECO:0000256" key="5">
    <source>
        <dbReference type="ARBA" id="ARBA00023014"/>
    </source>
</evidence>
<dbReference type="GO" id="GO:0051539">
    <property type="term" value="F:4 iron, 4 sulfur cluster binding"/>
    <property type="evidence" value="ECO:0007669"/>
    <property type="project" value="UniProtKB-KW"/>
</dbReference>
<dbReference type="InterPro" id="IPR034457">
    <property type="entry name" value="Organic_radical-activating"/>
</dbReference>
<keyword evidence="2 6" id="KW-0949">S-adenosyl-L-methionine</keyword>
<dbReference type="EMBL" id="DSXR01000041">
    <property type="protein sequence ID" value="HGS86659.1"/>
    <property type="molecule type" value="Genomic_DNA"/>
</dbReference>
<accession>A0A7C4KYA3</accession>
<evidence type="ECO:0000256" key="4">
    <source>
        <dbReference type="ARBA" id="ARBA00023004"/>
    </source>
</evidence>
<dbReference type="SFLD" id="SFLDS00029">
    <property type="entry name" value="Radical_SAM"/>
    <property type="match status" value="1"/>
</dbReference>
<dbReference type="InterPro" id="IPR013785">
    <property type="entry name" value="Aldolase_TIM"/>
</dbReference>
<evidence type="ECO:0000259" key="7">
    <source>
        <dbReference type="PROSITE" id="PS51918"/>
    </source>
</evidence>
<dbReference type="GO" id="GO:0003824">
    <property type="term" value="F:catalytic activity"/>
    <property type="evidence" value="ECO:0007669"/>
    <property type="project" value="InterPro"/>
</dbReference>
<dbReference type="SUPFAM" id="SSF102114">
    <property type="entry name" value="Radical SAM enzymes"/>
    <property type="match status" value="1"/>
</dbReference>
<organism evidence="8">
    <name type="scientific">Bellilinea caldifistulae</name>
    <dbReference type="NCBI Taxonomy" id="360411"/>
    <lineage>
        <taxon>Bacteria</taxon>
        <taxon>Bacillati</taxon>
        <taxon>Chloroflexota</taxon>
        <taxon>Anaerolineae</taxon>
        <taxon>Anaerolineales</taxon>
        <taxon>Anaerolineaceae</taxon>
        <taxon>Bellilinea</taxon>
    </lineage>
</organism>
<dbReference type="InterPro" id="IPR058240">
    <property type="entry name" value="rSAM_sf"/>
</dbReference>
<dbReference type="GO" id="GO:0046872">
    <property type="term" value="F:metal ion binding"/>
    <property type="evidence" value="ECO:0007669"/>
    <property type="project" value="UniProtKB-KW"/>
</dbReference>
<proteinExistence type="predicted"/>
<protein>
    <submittedName>
        <fullName evidence="8">AmmeMemoRadiSam system radical SAM enzyme</fullName>
    </submittedName>
</protein>
<reference evidence="8" key="1">
    <citation type="journal article" date="2020" name="mSystems">
        <title>Genome- and Community-Level Interaction Insights into Carbon Utilization and Element Cycling Functions of Hydrothermarchaeota in Hydrothermal Sediment.</title>
        <authorList>
            <person name="Zhou Z."/>
            <person name="Liu Y."/>
            <person name="Xu W."/>
            <person name="Pan J."/>
            <person name="Luo Z.H."/>
            <person name="Li M."/>
        </authorList>
    </citation>
    <scope>NUCLEOTIDE SEQUENCE [LARGE SCALE GENOMIC DNA]</scope>
    <source>
        <strain evidence="8">SpSt-556</strain>
    </source>
</reference>
<evidence type="ECO:0000313" key="8">
    <source>
        <dbReference type="EMBL" id="HGS86659.1"/>
    </source>
</evidence>
<keyword evidence="3 6" id="KW-0479">Metal-binding</keyword>
<comment type="caution">
    <text evidence="8">The sequence shown here is derived from an EMBL/GenBank/DDBJ whole genome shotgun (WGS) entry which is preliminary data.</text>
</comment>
<evidence type="ECO:0000256" key="3">
    <source>
        <dbReference type="ARBA" id="ARBA00022723"/>
    </source>
</evidence>
<feature type="domain" description="Radical SAM core" evidence="7">
    <location>
        <begin position="77"/>
        <end position="299"/>
    </location>
</feature>
<feature type="binding site" evidence="6">
    <location>
        <position position="92"/>
    </location>
    <ligand>
        <name>[4Fe-4S] cluster</name>
        <dbReference type="ChEBI" id="CHEBI:49883"/>
        <note>4Fe-4S-S-AdoMet</note>
    </ligand>
</feature>
<dbReference type="SFLD" id="SFLDG01101">
    <property type="entry name" value="Uncharacterised_Radical_SAM_Su"/>
    <property type="match status" value="1"/>
</dbReference>
<keyword evidence="1" id="KW-0004">4Fe-4S</keyword>
<dbReference type="InterPro" id="IPR007197">
    <property type="entry name" value="rSAM"/>
</dbReference>
<dbReference type="InterPro" id="IPR006638">
    <property type="entry name" value="Elp3/MiaA/NifB-like_rSAM"/>
</dbReference>
<dbReference type="PROSITE" id="PS51918">
    <property type="entry name" value="RADICAL_SAM"/>
    <property type="match status" value="1"/>
</dbReference>
<dbReference type="Gene3D" id="3.20.20.70">
    <property type="entry name" value="Aldolase class I"/>
    <property type="match status" value="1"/>
</dbReference>